<dbReference type="Proteomes" id="UP000263900">
    <property type="component" value="Chromosome"/>
</dbReference>
<dbReference type="OrthoDB" id="665203at2"/>
<protein>
    <submittedName>
        <fullName evidence="1">Uncharacterized protein</fullName>
    </submittedName>
</protein>
<dbReference type="KEGG" id="pseg:D3H65_28720"/>
<dbReference type="EMBL" id="CP032157">
    <property type="protein sequence ID" value="AXY77724.1"/>
    <property type="molecule type" value="Genomic_DNA"/>
</dbReference>
<gene>
    <name evidence="1" type="ORF">D3H65_28720</name>
</gene>
<reference evidence="1 2" key="1">
    <citation type="submission" date="2018-09" db="EMBL/GenBank/DDBJ databases">
        <title>Genome sequencing of strain 6GH32-13.</title>
        <authorList>
            <person name="Weon H.-Y."/>
            <person name="Heo J."/>
            <person name="Kwon S.-W."/>
        </authorList>
    </citation>
    <scope>NUCLEOTIDE SEQUENCE [LARGE SCALE GENOMIC DNA]</scope>
    <source>
        <strain evidence="1 2">5GH32-13</strain>
    </source>
</reference>
<accession>A0A3B7MT47</accession>
<dbReference type="AlphaFoldDB" id="A0A3B7MT47"/>
<proteinExistence type="predicted"/>
<evidence type="ECO:0000313" key="2">
    <source>
        <dbReference type="Proteomes" id="UP000263900"/>
    </source>
</evidence>
<keyword evidence="2" id="KW-1185">Reference proteome</keyword>
<name>A0A3B7MT47_9BACT</name>
<organism evidence="1 2">
    <name type="scientific">Paraflavitalea soli</name>
    <dbReference type="NCBI Taxonomy" id="2315862"/>
    <lineage>
        <taxon>Bacteria</taxon>
        <taxon>Pseudomonadati</taxon>
        <taxon>Bacteroidota</taxon>
        <taxon>Chitinophagia</taxon>
        <taxon>Chitinophagales</taxon>
        <taxon>Chitinophagaceae</taxon>
        <taxon>Paraflavitalea</taxon>
    </lineage>
</organism>
<evidence type="ECO:0000313" key="1">
    <source>
        <dbReference type="EMBL" id="AXY77724.1"/>
    </source>
</evidence>
<sequence>MQESIQAMRYVLLLLVVVGLGETGFAQIRVPIGKRKAADPVATTASEKAMLPRVGVPELIAMLEWTGKQIDTTLKKKGYLLMQKDVDSTSSLFLYSMLTKLEDGPTTVRSFSFMDAAVGELKSRMITYRTYDKNEFRDISSYLLANNYQKTNEFDFDEAKHSLYSNGTQEIRLKVITTVRDKRTFIAYELELGK</sequence>